<protein>
    <submittedName>
        <fullName evidence="1">Uncharacterized protein</fullName>
    </submittedName>
</protein>
<reference evidence="1" key="1">
    <citation type="journal article" date="2023" name="Mol. Phylogenet. Evol.">
        <title>Genome-scale phylogeny and comparative genomics of the fungal order Sordariales.</title>
        <authorList>
            <person name="Hensen N."/>
            <person name="Bonometti L."/>
            <person name="Westerberg I."/>
            <person name="Brannstrom I.O."/>
            <person name="Guillou S."/>
            <person name="Cros-Aarteil S."/>
            <person name="Calhoun S."/>
            <person name="Haridas S."/>
            <person name="Kuo A."/>
            <person name="Mondo S."/>
            <person name="Pangilinan J."/>
            <person name="Riley R."/>
            <person name="LaButti K."/>
            <person name="Andreopoulos B."/>
            <person name="Lipzen A."/>
            <person name="Chen C."/>
            <person name="Yan M."/>
            <person name="Daum C."/>
            <person name="Ng V."/>
            <person name="Clum A."/>
            <person name="Steindorff A."/>
            <person name="Ohm R.A."/>
            <person name="Martin F."/>
            <person name="Silar P."/>
            <person name="Natvig D.O."/>
            <person name="Lalanne C."/>
            <person name="Gautier V."/>
            <person name="Ament-Velasquez S.L."/>
            <person name="Kruys A."/>
            <person name="Hutchinson M.I."/>
            <person name="Powell A.J."/>
            <person name="Barry K."/>
            <person name="Miller A.N."/>
            <person name="Grigoriev I.V."/>
            <person name="Debuchy R."/>
            <person name="Gladieux P."/>
            <person name="Hiltunen Thoren M."/>
            <person name="Johannesson H."/>
        </authorList>
    </citation>
    <scope>NUCLEOTIDE SEQUENCE</scope>
    <source>
        <strain evidence="1">CBS 232.78</strain>
    </source>
</reference>
<proteinExistence type="predicted"/>
<dbReference type="AlphaFoldDB" id="A0AAE0P838"/>
<gene>
    <name evidence="1" type="ORF">B0H63DRAFT_462461</name>
</gene>
<dbReference type="Proteomes" id="UP001285441">
    <property type="component" value="Unassembled WGS sequence"/>
</dbReference>
<dbReference type="EMBL" id="JAULSW010000001">
    <property type="protein sequence ID" value="KAK3394967.1"/>
    <property type="molecule type" value="Genomic_DNA"/>
</dbReference>
<evidence type="ECO:0000313" key="1">
    <source>
        <dbReference type="EMBL" id="KAK3394967.1"/>
    </source>
</evidence>
<reference evidence="1" key="2">
    <citation type="submission" date="2023-06" db="EMBL/GenBank/DDBJ databases">
        <authorList>
            <consortium name="Lawrence Berkeley National Laboratory"/>
            <person name="Haridas S."/>
            <person name="Hensen N."/>
            <person name="Bonometti L."/>
            <person name="Westerberg I."/>
            <person name="Brannstrom I.O."/>
            <person name="Guillou S."/>
            <person name="Cros-Aarteil S."/>
            <person name="Calhoun S."/>
            <person name="Kuo A."/>
            <person name="Mondo S."/>
            <person name="Pangilinan J."/>
            <person name="Riley R."/>
            <person name="LaButti K."/>
            <person name="Andreopoulos B."/>
            <person name="Lipzen A."/>
            <person name="Chen C."/>
            <person name="Yanf M."/>
            <person name="Daum C."/>
            <person name="Ng V."/>
            <person name="Clum A."/>
            <person name="Steindorff A."/>
            <person name="Ohm R."/>
            <person name="Martin F."/>
            <person name="Silar P."/>
            <person name="Natvig D."/>
            <person name="Lalanne C."/>
            <person name="Gautier V."/>
            <person name="Ament-velasquez S.L."/>
            <person name="Kruys A."/>
            <person name="Hutchinson M.I."/>
            <person name="Powell A.J."/>
            <person name="Barry K."/>
            <person name="Miller A.N."/>
            <person name="Grigoriev I.V."/>
            <person name="Debuchy R."/>
            <person name="Gladieux P."/>
            <person name="Thoren M.H."/>
            <person name="Johannesson H."/>
        </authorList>
    </citation>
    <scope>NUCLEOTIDE SEQUENCE</scope>
    <source>
        <strain evidence="1">CBS 232.78</strain>
    </source>
</reference>
<evidence type="ECO:0000313" key="2">
    <source>
        <dbReference type="Proteomes" id="UP001285441"/>
    </source>
</evidence>
<keyword evidence="2" id="KW-1185">Reference proteome</keyword>
<sequence>MSASFPTGKYENWSTCRGLFAHVHVALGYRPSEDRVETWATLSHNGGWYAWSQGR</sequence>
<comment type="caution">
    <text evidence="1">The sequence shown here is derived from an EMBL/GenBank/DDBJ whole genome shotgun (WGS) entry which is preliminary data.</text>
</comment>
<name>A0AAE0P838_9PEZI</name>
<organism evidence="1 2">
    <name type="scientific">Podospora didyma</name>
    <dbReference type="NCBI Taxonomy" id="330526"/>
    <lineage>
        <taxon>Eukaryota</taxon>
        <taxon>Fungi</taxon>
        <taxon>Dikarya</taxon>
        <taxon>Ascomycota</taxon>
        <taxon>Pezizomycotina</taxon>
        <taxon>Sordariomycetes</taxon>
        <taxon>Sordariomycetidae</taxon>
        <taxon>Sordariales</taxon>
        <taxon>Podosporaceae</taxon>
        <taxon>Podospora</taxon>
    </lineage>
</organism>
<accession>A0AAE0P838</accession>